<keyword evidence="7" id="KW-1185">Reference proteome</keyword>
<dbReference type="Pfam" id="PF00657">
    <property type="entry name" value="Lipase_GDSL"/>
    <property type="match status" value="1"/>
</dbReference>
<dbReference type="AlphaFoldDB" id="A0A4S8KHM7"/>
<accession>A0A4S8KHM7</accession>
<dbReference type="SUPFAM" id="SSF52266">
    <property type="entry name" value="SGNH hydrolase"/>
    <property type="match status" value="1"/>
</dbReference>
<dbReference type="STRING" id="52838.A0A4S8KHM7"/>
<evidence type="ECO:0000256" key="5">
    <source>
        <dbReference type="SAM" id="SignalP"/>
    </source>
</evidence>
<organism evidence="6 7">
    <name type="scientific">Musa balbisiana</name>
    <name type="common">Banana</name>
    <dbReference type="NCBI Taxonomy" id="52838"/>
    <lineage>
        <taxon>Eukaryota</taxon>
        <taxon>Viridiplantae</taxon>
        <taxon>Streptophyta</taxon>
        <taxon>Embryophyta</taxon>
        <taxon>Tracheophyta</taxon>
        <taxon>Spermatophyta</taxon>
        <taxon>Magnoliopsida</taxon>
        <taxon>Liliopsida</taxon>
        <taxon>Zingiberales</taxon>
        <taxon>Musaceae</taxon>
        <taxon>Musa</taxon>
    </lineage>
</organism>
<evidence type="ECO:0000256" key="1">
    <source>
        <dbReference type="ARBA" id="ARBA00008668"/>
    </source>
</evidence>
<protein>
    <submittedName>
        <fullName evidence="6">Uncharacterized protein</fullName>
    </submittedName>
</protein>
<evidence type="ECO:0000256" key="2">
    <source>
        <dbReference type="ARBA" id="ARBA00022729"/>
    </source>
</evidence>
<dbReference type="CDD" id="cd01837">
    <property type="entry name" value="SGNH_plant_lipase_like"/>
    <property type="match status" value="1"/>
</dbReference>
<keyword evidence="3" id="KW-0378">Hydrolase</keyword>
<comment type="caution">
    <text evidence="6">The sequence shown here is derived from an EMBL/GenBank/DDBJ whole genome shotgun (WGS) entry which is preliminary data.</text>
</comment>
<evidence type="ECO:0000256" key="3">
    <source>
        <dbReference type="ARBA" id="ARBA00022801"/>
    </source>
</evidence>
<keyword evidence="2 5" id="KW-0732">Signal</keyword>
<evidence type="ECO:0000313" key="6">
    <source>
        <dbReference type="EMBL" id="THU74857.1"/>
    </source>
</evidence>
<dbReference type="Gene3D" id="3.40.50.1110">
    <property type="entry name" value="SGNH hydrolase"/>
    <property type="match status" value="1"/>
</dbReference>
<dbReference type="InterPro" id="IPR036514">
    <property type="entry name" value="SGNH_hydro_sf"/>
</dbReference>
<dbReference type="EMBL" id="PYDT01000001">
    <property type="protein sequence ID" value="THU74857.1"/>
    <property type="molecule type" value="Genomic_DNA"/>
</dbReference>
<name>A0A4S8KHM7_MUSBA</name>
<proteinExistence type="inferred from homology"/>
<sequence length="358" mass="39428">MRLSIFFFFLLLFPCFHLSGSQSYNAIFSFGDSLSDTGNVVVAGLPYGMNFFGRPTGRCSNGRLVIDFIAEALGLPLLPPSTAKGKSFLQGANFAYTAATTLGFRFFHRLGLSSGLWVNASLSTQIRSFEQMMPSLCNSSQECKGYLSKSLFVIGEFGGNDYNTPIFAGRSLKQVYTFVPKVIHAIHSGVERLIGHGATEIVVPGMLPIGCFPMFLTLYSTSNTNDYTDIGCLNKFNDLTSYHNSLLRRRLRGLQRRYSWTRIRYADFFDPTIQFITSPTQYGFSDGGALKACCGAGGRGDYNVNLEAKCAEPGSDVCSDPSMYVSWDGIHLTEAAYRLIANGWLKGPYANPPILQQN</sequence>
<keyword evidence="4" id="KW-0325">Glycoprotein</keyword>
<dbReference type="GO" id="GO:0016788">
    <property type="term" value="F:hydrolase activity, acting on ester bonds"/>
    <property type="evidence" value="ECO:0007669"/>
    <property type="project" value="InterPro"/>
</dbReference>
<dbReference type="InterPro" id="IPR001087">
    <property type="entry name" value="GDSL"/>
</dbReference>
<dbReference type="InterPro" id="IPR035669">
    <property type="entry name" value="SGNH_plant_lipase-like"/>
</dbReference>
<reference evidence="6 7" key="1">
    <citation type="journal article" date="2019" name="Nat. Plants">
        <title>Genome sequencing of Musa balbisiana reveals subgenome evolution and function divergence in polyploid bananas.</title>
        <authorList>
            <person name="Yao X."/>
        </authorList>
    </citation>
    <scope>NUCLEOTIDE SEQUENCE [LARGE SCALE GENOMIC DNA]</scope>
    <source>
        <strain evidence="7">cv. DH-PKW</strain>
        <tissue evidence="6">Leaves</tissue>
    </source>
</reference>
<dbReference type="PANTHER" id="PTHR22835">
    <property type="entry name" value="ZINC FINGER FYVE DOMAIN CONTAINING PROTEIN"/>
    <property type="match status" value="1"/>
</dbReference>
<feature type="signal peptide" evidence="5">
    <location>
        <begin position="1"/>
        <end position="21"/>
    </location>
</feature>
<comment type="similarity">
    <text evidence="1">Belongs to the 'GDSL' lipolytic enzyme family.</text>
</comment>
<dbReference type="PANTHER" id="PTHR22835:SF659">
    <property type="entry name" value="GDSL LIPASE_ACYLHYDROLASE, PUTATIVE (AFU_ORTHOLOGUE AFUA_2G00510)-RELATED"/>
    <property type="match status" value="1"/>
</dbReference>
<gene>
    <name evidence="6" type="ORF">C4D60_Mb04t37830</name>
</gene>
<dbReference type="Proteomes" id="UP000317650">
    <property type="component" value="Chromosome 4"/>
</dbReference>
<feature type="chain" id="PRO_5020379103" evidence="5">
    <location>
        <begin position="22"/>
        <end position="358"/>
    </location>
</feature>
<evidence type="ECO:0000256" key="4">
    <source>
        <dbReference type="ARBA" id="ARBA00023180"/>
    </source>
</evidence>
<evidence type="ECO:0000313" key="7">
    <source>
        <dbReference type="Proteomes" id="UP000317650"/>
    </source>
</evidence>